<evidence type="ECO:0000256" key="4">
    <source>
        <dbReference type="SAM" id="MobiDB-lite"/>
    </source>
</evidence>
<gene>
    <name evidence="6" type="ORF">GCM10011489_01720</name>
</gene>
<dbReference type="AlphaFoldDB" id="A0A916STI9"/>
<feature type="compositionally biased region" description="Low complexity" evidence="4">
    <location>
        <begin position="14"/>
        <end position="26"/>
    </location>
</feature>
<sequence length="880" mass="94148">MLRTRRPVAPSNPEPTGIPTTTGGVLLSGESGLGKTRLATELVRIAAHRGFRTHWLTATDAIRDVPLAVFARFTPIQSTPARFVTTPADPLQRITSLIDAVTADACRRRMVIGIDDVHLLDDQSAFVAGELMTRGIATLVLTVRTGEVLPGPLDALWRQGALQRCELTPVGPPEVRTILEEAVGGPVDSYTVQRFSAMSGGNHLLLRQLVEGELTSGRLAPVTGVWTWTGHLTVSPTIRDVMRSRLEKVDDSVAELIDLLALAEPLPQQLLVDLGYRTQLEHAEDHGIVVVRTDGDRELVGFAHPLIGEIRKSGIATLRARRLHRIAGTALLDATDESDFVRAVVHLLQSDITPSVAEIFDAVRTATQIGAPDVAHRIAMAGIAHPEIGDRLLEMVTTLTALGYGDEVAAVIADTDDDIVKSTPMWDILRAANLTWNLGEAVESLRVLDAIDLSATTADQRLHRHALAAIRAGTLSVLTRPQSALESLARVRFDELPDYHALIASAAQVSAYGSLGDHAAAGRAAASGFAILARAWQTAHLRPWFTAVWARAARLAGDIDTCITDATALQEISRGHTMPSTLGADFQMGHALLAGGQPEAAIGALTDVLAALSRYQGITTGIRPAVLIWLTEAYALAGQPVRARVTLTELERVMPPDFAFMSSGQALATAWTLAAEGQLSAASRIASDAAELARAHGLPSHEVNALQVLVQFGDPRPRERLNELASTVGGPRVVAAACHAEALASGDGNRLLVAAQRYSDMGDRIAAADALAAAVAAFHRAELHGSEMSTRERLAHLLADCGPIDTPAIRATDIGVEFTRRQHEIIELIGQGLTNKEIAQQLSLSVRSVEGHIYRATQRAAVTSREELATLIRRPGADRS</sequence>
<keyword evidence="1" id="KW-0805">Transcription regulation</keyword>
<dbReference type="InterPro" id="IPR027417">
    <property type="entry name" value="P-loop_NTPase"/>
</dbReference>
<reference evidence="6" key="1">
    <citation type="journal article" date="2014" name="Int. J. Syst. Evol. Microbiol.">
        <title>Complete genome sequence of Corynebacterium casei LMG S-19264T (=DSM 44701T), isolated from a smear-ripened cheese.</title>
        <authorList>
            <consortium name="US DOE Joint Genome Institute (JGI-PGF)"/>
            <person name="Walter F."/>
            <person name="Albersmeier A."/>
            <person name="Kalinowski J."/>
            <person name="Ruckert C."/>
        </authorList>
    </citation>
    <scope>NUCLEOTIDE SEQUENCE</scope>
    <source>
        <strain evidence="6">CGMCC 1.12827</strain>
    </source>
</reference>
<dbReference type="PANTHER" id="PTHR44688">
    <property type="entry name" value="DNA-BINDING TRANSCRIPTIONAL ACTIVATOR DEVR_DOSR"/>
    <property type="match status" value="1"/>
</dbReference>
<dbReference type="Pfam" id="PF00196">
    <property type="entry name" value="GerE"/>
    <property type="match status" value="1"/>
</dbReference>
<dbReference type="PROSITE" id="PS00622">
    <property type="entry name" value="HTH_LUXR_1"/>
    <property type="match status" value="1"/>
</dbReference>
<dbReference type="GO" id="GO:0003677">
    <property type="term" value="F:DNA binding"/>
    <property type="evidence" value="ECO:0007669"/>
    <property type="project" value="UniProtKB-KW"/>
</dbReference>
<evidence type="ECO:0000256" key="2">
    <source>
        <dbReference type="ARBA" id="ARBA00023125"/>
    </source>
</evidence>
<keyword evidence="7" id="KW-1185">Reference proteome</keyword>
<dbReference type="InterPro" id="IPR000792">
    <property type="entry name" value="Tscrpt_reg_LuxR_C"/>
</dbReference>
<dbReference type="InterPro" id="IPR036388">
    <property type="entry name" value="WH-like_DNA-bd_sf"/>
</dbReference>
<evidence type="ECO:0000313" key="6">
    <source>
        <dbReference type="EMBL" id="GGB17294.1"/>
    </source>
</evidence>
<dbReference type="PRINTS" id="PR00038">
    <property type="entry name" value="HTHLUXR"/>
</dbReference>
<dbReference type="PANTHER" id="PTHR44688:SF16">
    <property type="entry name" value="DNA-BINDING TRANSCRIPTIONAL ACTIVATOR DEVR_DOSR"/>
    <property type="match status" value="1"/>
</dbReference>
<evidence type="ECO:0000256" key="3">
    <source>
        <dbReference type="ARBA" id="ARBA00023163"/>
    </source>
</evidence>
<reference evidence="6" key="2">
    <citation type="submission" date="2020-09" db="EMBL/GenBank/DDBJ databases">
        <authorList>
            <person name="Sun Q."/>
            <person name="Zhou Y."/>
        </authorList>
    </citation>
    <scope>NUCLEOTIDE SEQUENCE</scope>
    <source>
        <strain evidence="6">CGMCC 1.12827</strain>
    </source>
</reference>
<dbReference type="Proteomes" id="UP000621454">
    <property type="component" value="Unassembled WGS sequence"/>
</dbReference>
<evidence type="ECO:0000256" key="1">
    <source>
        <dbReference type="ARBA" id="ARBA00023015"/>
    </source>
</evidence>
<comment type="caution">
    <text evidence="6">The sequence shown here is derived from an EMBL/GenBank/DDBJ whole genome shotgun (WGS) entry which is preliminary data.</text>
</comment>
<dbReference type="SUPFAM" id="SSF46894">
    <property type="entry name" value="C-terminal effector domain of the bipartite response regulators"/>
    <property type="match status" value="1"/>
</dbReference>
<dbReference type="Gene3D" id="1.10.10.10">
    <property type="entry name" value="Winged helix-like DNA-binding domain superfamily/Winged helix DNA-binding domain"/>
    <property type="match status" value="1"/>
</dbReference>
<evidence type="ECO:0000259" key="5">
    <source>
        <dbReference type="PROSITE" id="PS50043"/>
    </source>
</evidence>
<protein>
    <submittedName>
        <fullName evidence="6">LuxR family transcriptional regulator</fullName>
    </submittedName>
</protein>
<accession>A0A916STI9</accession>
<dbReference type="CDD" id="cd06170">
    <property type="entry name" value="LuxR_C_like"/>
    <property type="match status" value="1"/>
</dbReference>
<organism evidence="6 7">
    <name type="scientific">Gordonia jinhuaensis</name>
    <dbReference type="NCBI Taxonomy" id="1517702"/>
    <lineage>
        <taxon>Bacteria</taxon>
        <taxon>Bacillati</taxon>
        <taxon>Actinomycetota</taxon>
        <taxon>Actinomycetes</taxon>
        <taxon>Mycobacteriales</taxon>
        <taxon>Gordoniaceae</taxon>
        <taxon>Gordonia</taxon>
    </lineage>
</organism>
<proteinExistence type="predicted"/>
<name>A0A916STI9_9ACTN</name>
<keyword evidence="3" id="KW-0804">Transcription</keyword>
<evidence type="ECO:0000313" key="7">
    <source>
        <dbReference type="Proteomes" id="UP000621454"/>
    </source>
</evidence>
<dbReference type="SUPFAM" id="SSF52540">
    <property type="entry name" value="P-loop containing nucleoside triphosphate hydrolases"/>
    <property type="match status" value="1"/>
</dbReference>
<feature type="domain" description="HTH luxR-type" evidence="5">
    <location>
        <begin position="811"/>
        <end position="876"/>
    </location>
</feature>
<dbReference type="SMART" id="SM00421">
    <property type="entry name" value="HTH_LUXR"/>
    <property type="match status" value="1"/>
</dbReference>
<dbReference type="PROSITE" id="PS50043">
    <property type="entry name" value="HTH_LUXR_2"/>
    <property type="match status" value="1"/>
</dbReference>
<feature type="region of interest" description="Disordered" evidence="4">
    <location>
        <begin position="1"/>
        <end position="26"/>
    </location>
</feature>
<keyword evidence="2" id="KW-0238">DNA-binding</keyword>
<dbReference type="InterPro" id="IPR016032">
    <property type="entry name" value="Sig_transdc_resp-reg_C-effctor"/>
</dbReference>
<dbReference type="GO" id="GO:0006355">
    <property type="term" value="P:regulation of DNA-templated transcription"/>
    <property type="evidence" value="ECO:0007669"/>
    <property type="project" value="InterPro"/>
</dbReference>
<dbReference type="EMBL" id="BMGC01000001">
    <property type="protein sequence ID" value="GGB17294.1"/>
    <property type="molecule type" value="Genomic_DNA"/>
</dbReference>